<dbReference type="InterPro" id="IPR027806">
    <property type="entry name" value="HARBI1_dom"/>
</dbReference>
<feature type="domain" description="DDE Tnp4" evidence="3">
    <location>
        <begin position="18"/>
        <end position="94"/>
    </location>
</feature>
<proteinExistence type="predicted"/>
<dbReference type="WBParaSite" id="nRc.2.0.1.t36387-RA">
    <property type="protein sequence ID" value="nRc.2.0.1.t36387-RA"/>
    <property type="gene ID" value="nRc.2.0.1.g36387"/>
</dbReference>
<sequence length="138" mass="15599">MMAMEMDMVNKGAEKGEVSDNGYPLKSWLITPLLKDCNQMSDPKKSFSQSHKKARCVVERGIRVLKRCFPCRNMIRLNPTYASEVIKTCCILHNLAISDKPMDVELPDDDEEIAPRLDNVDLNNGGHEGCQELIDTFP</sequence>
<dbReference type="OMA" id="GGHEGCQ"/>
<evidence type="ECO:0000259" key="3">
    <source>
        <dbReference type="Pfam" id="PF13359"/>
    </source>
</evidence>
<comment type="cofactor">
    <cofactor evidence="1">
        <name>a divalent metal cation</name>
        <dbReference type="ChEBI" id="CHEBI:60240"/>
    </cofactor>
</comment>
<dbReference type="Pfam" id="PF13359">
    <property type="entry name" value="DDE_Tnp_4"/>
    <property type="match status" value="1"/>
</dbReference>
<accession>A0A915KCF3</accession>
<evidence type="ECO:0000313" key="4">
    <source>
        <dbReference type="Proteomes" id="UP000887565"/>
    </source>
</evidence>
<name>A0A915KCF3_ROMCU</name>
<dbReference type="AlphaFoldDB" id="A0A915KCF3"/>
<keyword evidence="2" id="KW-0479">Metal-binding</keyword>
<dbReference type="GO" id="GO:0046872">
    <property type="term" value="F:metal ion binding"/>
    <property type="evidence" value="ECO:0007669"/>
    <property type="project" value="UniProtKB-KW"/>
</dbReference>
<keyword evidence="4" id="KW-1185">Reference proteome</keyword>
<evidence type="ECO:0000256" key="1">
    <source>
        <dbReference type="ARBA" id="ARBA00001968"/>
    </source>
</evidence>
<reference evidence="5" key="1">
    <citation type="submission" date="2022-11" db="UniProtKB">
        <authorList>
            <consortium name="WormBaseParasite"/>
        </authorList>
    </citation>
    <scope>IDENTIFICATION</scope>
</reference>
<evidence type="ECO:0000256" key="2">
    <source>
        <dbReference type="ARBA" id="ARBA00022723"/>
    </source>
</evidence>
<dbReference type="Proteomes" id="UP000887565">
    <property type="component" value="Unplaced"/>
</dbReference>
<evidence type="ECO:0000313" key="5">
    <source>
        <dbReference type="WBParaSite" id="nRc.2.0.1.t36387-RA"/>
    </source>
</evidence>
<organism evidence="4 5">
    <name type="scientific">Romanomermis culicivorax</name>
    <name type="common">Nematode worm</name>
    <dbReference type="NCBI Taxonomy" id="13658"/>
    <lineage>
        <taxon>Eukaryota</taxon>
        <taxon>Metazoa</taxon>
        <taxon>Ecdysozoa</taxon>
        <taxon>Nematoda</taxon>
        <taxon>Enoplea</taxon>
        <taxon>Dorylaimia</taxon>
        <taxon>Mermithida</taxon>
        <taxon>Mermithoidea</taxon>
        <taxon>Mermithidae</taxon>
        <taxon>Romanomermis</taxon>
    </lineage>
</organism>
<protein>
    <submittedName>
        <fullName evidence="5">DDE Tnp4 domain-containing protein</fullName>
    </submittedName>
</protein>